<dbReference type="PANTHER" id="PTHR43649">
    <property type="entry name" value="ARABINOSE-BINDING PROTEIN-RELATED"/>
    <property type="match status" value="1"/>
</dbReference>
<protein>
    <submittedName>
        <fullName evidence="3">Raffinose/stachyose/melibiose transport system substrate-binding protein</fullName>
    </submittedName>
</protein>
<dbReference type="InterPro" id="IPR006059">
    <property type="entry name" value="SBP"/>
</dbReference>
<dbReference type="Gene3D" id="3.40.190.10">
    <property type="entry name" value="Periplasmic binding protein-like II"/>
    <property type="match status" value="2"/>
</dbReference>
<sequence>MKTKSKAAAMFLMASILLVSSACSSGNETKSNQPSDNPSPSAASTEDNKNAAETDGKKIKMRVITLTTDENRNNIMEKFIKPNIAAALPNIEVEFEPGGGGEDMANKLKTLNASGDMPDVFWNDAGYFTPLKSTGSILDLTSYISKDGFLDKYAVPDALKHVDNGIYSLSSGADTYFTPVIFYHKDMFEEAGVQVPTTFDELIQISKTLKSKGMVPAVTPGKDGWGPKLFMLQQMIQIGDPQAMADLVSNNTDFANPSVKEGAARIETLVKEGVFPDGIANLDYGPAMEMFTSKKAAMLWMFTWELPNLAKDETVDFFPFPSASDKYDPAETVQFWGSPVNGYAVNGKTEHPEEAVKLAEFLAMADALYFESTGAPISLQTGNQAKDRSPLMQKFVDWYNPIPNKIASLALNSLDARTSAEMSTQGANLLTGEYAAEDFNVAMNKIWGENTWFDK</sequence>
<evidence type="ECO:0000313" key="4">
    <source>
        <dbReference type="Proteomes" id="UP001229346"/>
    </source>
</evidence>
<evidence type="ECO:0000256" key="1">
    <source>
        <dbReference type="SAM" id="MobiDB-lite"/>
    </source>
</evidence>
<evidence type="ECO:0000313" key="3">
    <source>
        <dbReference type="EMBL" id="MDQ0110629.1"/>
    </source>
</evidence>
<accession>A0ABT9TTH0</accession>
<dbReference type="EMBL" id="JAUSSU010000001">
    <property type="protein sequence ID" value="MDQ0110629.1"/>
    <property type="molecule type" value="Genomic_DNA"/>
</dbReference>
<name>A0ABT9TTH0_PAEHA</name>
<dbReference type="Pfam" id="PF01547">
    <property type="entry name" value="SBP_bac_1"/>
    <property type="match status" value="1"/>
</dbReference>
<dbReference type="RefSeq" id="WP_307199877.1">
    <property type="nucleotide sequence ID" value="NZ_JAUSSU010000001.1"/>
</dbReference>
<proteinExistence type="predicted"/>
<feature type="signal peptide" evidence="2">
    <location>
        <begin position="1"/>
        <end position="24"/>
    </location>
</feature>
<comment type="caution">
    <text evidence="3">The sequence shown here is derived from an EMBL/GenBank/DDBJ whole genome shotgun (WGS) entry which is preliminary data.</text>
</comment>
<dbReference type="InterPro" id="IPR050490">
    <property type="entry name" value="Bact_solute-bd_prot1"/>
</dbReference>
<feature type="region of interest" description="Disordered" evidence="1">
    <location>
        <begin position="24"/>
        <end position="56"/>
    </location>
</feature>
<feature type="chain" id="PRO_5046903488" evidence="2">
    <location>
        <begin position="25"/>
        <end position="455"/>
    </location>
</feature>
<dbReference type="SUPFAM" id="SSF53850">
    <property type="entry name" value="Periplasmic binding protein-like II"/>
    <property type="match status" value="1"/>
</dbReference>
<gene>
    <name evidence="3" type="ORF">J2T15_000045</name>
</gene>
<feature type="compositionally biased region" description="Basic and acidic residues" evidence="1">
    <location>
        <begin position="46"/>
        <end position="56"/>
    </location>
</feature>
<organism evidence="3 4">
    <name type="scientific">Paenibacillus harenae</name>
    <dbReference type="NCBI Taxonomy" id="306543"/>
    <lineage>
        <taxon>Bacteria</taxon>
        <taxon>Bacillati</taxon>
        <taxon>Bacillota</taxon>
        <taxon>Bacilli</taxon>
        <taxon>Bacillales</taxon>
        <taxon>Paenibacillaceae</taxon>
        <taxon>Paenibacillus</taxon>
    </lineage>
</organism>
<keyword evidence="4" id="KW-1185">Reference proteome</keyword>
<dbReference type="PROSITE" id="PS51257">
    <property type="entry name" value="PROKAR_LIPOPROTEIN"/>
    <property type="match status" value="1"/>
</dbReference>
<reference evidence="3 4" key="1">
    <citation type="submission" date="2023-07" db="EMBL/GenBank/DDBJ databases">
        <title>Sorghum-associated microbial communities from plants grown in Nebraska, USA.</title>
        <authorList>
            <person name="Schachtman D."/>
        </authorList>
    </citation>
    <scope>NUCLEOTIDE SEQUENCE [LARGE SCALE GENOMIC DNA]</scope>
    <source>
        <strain evidence="3 4">CC482</strain>
    </source>
</reference>
<dbReference type="Proteomes" id="UP001229346">
    <property type="component" value="Unassembled WGS sequence"/>
</dbReference>
<feature type="compositionally biased region" description="Polar residues" evidence="1">
    <location>
        <begin position="24"/>
        <end position="45"/>
    </location>
</feature>
<keyword evidence="2" id="KW-0732">Signal</keyword>
<evidence type="ECO:0000256" key="2">
    <source>
        <dbReference type="SAM" id="SignalP"/>
    </source>
</evidence>